<accession>R0INY5</accession>
<dbReference type="PANTHER" id="PTHR31385:SF6">
    <property type="entry name" value="DUF220 DOMAIN-CONTAINING PROTEIN-RELATED"/>
    <property type="match status" value="1"/>
</dbReference>
<dbReference type="Pfam" id="PF02713">
    <property type="entry name" value="DUF220"/>
    <property type="match status" value="1"/>
</dbReference>
<protein>
    <recommendedName>
        <fullName evidence="1">DUF220 domain-containing protein</fullName>
    </recommendedName>
</protein>
<name>R0INY5_9BRAS</name>
<dbReference type="InterPro" id="IPR003863">
    <property type="entry name" value="DUF220"/>
</dbReference>
<proteinExistence type="predicted"/>
<sequence length="113" mass="13099">MMLMKVFKGSYKVEPLYVDSERLCKRMEPESAEEYQKCSRGQGKIASKVIMDQYFQPYPPLNLPPCSWFIRGITIKTTKNVLNKLQRWGFSIRNPGVILSTDKHGNTEISPKR</sequence>
<evidence type="ECO:0000259" key="1">
    <source>
        <dbReference type="Pfam" id="PF02713"/>
    </source>
</evidence>
<dbReference type="EMBL" id="KB870805">
    <property type="protein sequence ID" value="EOA38873.1"/>
    <property type="molecule type" value="Genomic_DNA"/>
</dbReference>
<evidence type="ECO:0000313" key="3">
    <source>
        <dbReference type="Proteomes" id="UP000029121"/>
    </source>
</evidence>
<evidence type="ECO:0000313" key="2">
    <source>
        <dbReference type="EMBL" id="EOA38873.1"/>
    </source>
</evidence>
<gene>
    <name evidence="2" type="ORF">CARUB_v10011238mg</name>
</gene>
<reference evidence="3" key="1">
    <citation type="journal article" date="2013" name="Nat. Genet.">
        <title>The Capsella rubella genome and the genomic consequences of rapid mating system evolution.</title>
        <authorList>
            <person name="Slotte T."/>
            <person name="Hazzouri K.M."/>
            <person name="Agren J.A."/>
            <person name="Koenig D."/>
            <person name="Maumus F."/>
            <person name="Guo Y.L."/>
            <person name="Steige K."/>
            <person name="Platts A.E."/>
            <person name="Escobar J.S."/>
            <person name="Newman L.K."/>
            <person name="Wang W."/>
            <person name="Mandakova T."/>
            <person name="Vello E."/>
            <person name="Smith L.M."/>
            <person name="Henz S.R."/>
            <person name="Steffen J."/>
            <person name="Takuno S."/>
            <person name="Brandvain Y."/>
            <person name="Coop G."/>
            <person name="Andolfatto P."/>
            <person name="Hu T.T."/>
            <person name="Blanchette M."/>
            <person name="Clark R.M."/>
            <person name="Quesneville H."/>
            <person name="Nordborg M."/>
            <person name="Gaut B.S."/>
            <person name="Lysak M.A."/>
            <person name="Jenkins J."/>
            <person name="Grimwood J."/>
            <person name="Chapman J."/>
            <person name="Prochnik S."/>
            <person name="Shu S."/>
            <person name="Rokhsar D."/>
            <person name="Schmutz J."/>
            <person name="Weigel D."/>
            <person name="Wright S.I."/>
        </authorList>
    </citation>
    <scope>NUCLEOTIDE SEQUENCE [LARGE SCALE GENOMIC DNA]</scope>
    <source>
        <strain evidence="3">cv. Monte Gargano</strain>
    </source>
</reference>
<dbReference type="PANTHER" id="PTHR31385">
    <property type="entry name" value="PUTATIVE (DUF220)-RELATED"/>
    <property type="match status" value="1"/>
</dbReference>
<dbReference type="STRING" id="81985.R0INY5"/>
<dbReference type="AlphaFoldDB" id="R0INY5"/>
<organism evidence="2 3">
    <name type="scientific">Capsella rubella</name>
    <dbReference type="NCBI Taxonomy" id="81985"/>
    <lineage>
        <taxon>Eukaryota</taxon>
        <taxon>Viridiplantae</taxon>
        <taxon>Streptophyta</taxon>
        <taxon>Embryophyta</taxon>
        <taxon>Tracheophyta</taxon>
        <taxon>Spermatophyta</taxon>
        <taxon>Magnoliopsida</taxon>
        <taxon>eudicotyledons</taxon>
        <taxon>Gunneridae</taxon>
        <taxon>Pentapetalae</taxon>
        <taxon>rosids</taxon>
        <taxon>malvids</taxon>
        <taxon>Brassicales</taxon>
        <taxon>Brassicaceae</taxon>
        <taxon>Camelineae</taxon>
        <taxon>Capsella</taxon>
    </lineage>
</organism>
<feature type="domain" description="DUF220" evidence="1">
    <location>
        <begin position="1"/>
        <end position="48"/>
    </location>
</feature>
<dbReference type="Proteomes" id="UP000029121">
    <property type="component" value="Unassembled WGS sequence"/>
</dbReference>
<keyword evidence="3" id="KW-1185">Reference proteome</keyword>